<dbReference type="AlphaFoldDB" id="A0A5J4S8R5"/>
<accession>A0A5J4S8R5</accession>
<dbReference type="Gene3D" id="3.90.320.10">
    <property type="match status" value="1"/>
</dbReference>
<dbReference type="GO" id="GO:0016787">
    <property type="term" value="F:hydrolase activity"/>
    <property type="evidence" value="ECO:0007669"/>
    <property type="project" value="UniProtKB-KW"/>
</dbReference>
<dbReference type="InterPro" id="IPR011335">
    <property type="entry name" value="Restrct_endonuc-II-like"/>
</dbReference>
<feature type="domain" description="PD-(D/E)XK endonuclease-like" evidence="1">
    <location>
        <begin position="659"/>
        <end position="951"/>
    </location>
</feature>
<protein>
    <submittedName>
        <fullName evidence="2">ATP-dependent helicase/deoxyribonuclease subunit B</fullName>
        <ecNumber evidence="2">3.6.4.12</ecNumber>
    </submittedName>
</protein>
<reference evidence="2" key="1">
    <citation type="submission" date="2019-03" db="EMBL/GenBank/DDBJ databases">
        <title>Single cell metagenomics reveals metabolic interactions within the superorganism composed of flagellate Streblomastix strix and complex community of Bacteroidetes bacteria on its surface.</title>
        <authorList>
            <person name="Treitli S.C."/>
            <person name="Kolisko M."/>
            <person name="Husnik F."/>
            <person name="Keeling P."/>
            <person name="Hampl V."/>
        </authorList>
    </citation>
    <scope>NUCLEOTIDE SEQUENCE</scope>
    <source>
        <strain evidence="2">STM</strain>
    </source>
</reference>
<dbReference type="InterPro" id="IPR038726">
    <property type="entry name" value="PDDEXK_AddAB-type"/>
</dbReference>
<keyword evidence="2" id="KW-0378">Hydrolase</keyword>
<evidence type="ECO:0000259" key="1">
    <source>
        <dbReference type="Pfam" id="PF12705"/>
    </source>
</evidence>
<evidence type="ECO:0000313" key="2">
    <source>
        <dbReference type="EMBL" id="KAA6342497.1"/>
    </source>
</evidence>
<proteinExistence type="predicted"/>
<dbReference type="Pfam" id="PF12705">
    <property type="entry name" value="PDDEXK_1"/>
    <property type="match status" value="1"/>
</dbReference>
<gene>
    <name evidence="2" type="ORF">EZS27_009762</name>
</gene>
<dbReference type="EC" id="3.6.4.12" evidence="2"/>
<name>A0A5J4S8R5_9ZZZZ</name>
<comment type="caution">
    <text evidence="2">The sequence shown here is derived from an EMBL/GenBank/DDBJ whole genome shotgun (WGS) entry which is preliminary data.</text>
</comment>
<sequence length="953" mass="110069">MNTFLQIVARDLYSKTGNDLSRTIVVFPNKRAGLFFNEYLVNESDRPVWAPSYASIGELFGQLSALKLSDSICLICELYKVFCTETQSKESLDEFYFWGELLIKDFDDADKNLVDADKLFTNLQDLRNIGNDYNFLSKEQEEAVRLFFKNFSIERHTELKERFISLWNKLGAIYHRYHERLSALGIGYEGMLWRNALERLEMGALKYDTYVFVGFNMLNKAESTLFSTLRDAKKALFYWDYDLYYTETKDRNHEAATFIHRNLELFPSFLPSELFDAYRKPKKIHFISSPAESAQVHYLPEWLQSVVAEREKENAVVLCNEALLPSILHAIPSTVENVNITMGFPLAQTPVYGFVKALVELQTAGYQPQTERYLYSLVQPVLKHSYTCALSPKAETINGILKANNRFYPTPAELKQDEFLNLLFTPCRDVRELCLYITEILKKVATLYRSEQEESGDALNQLYREALFKSYTTVNRLLSLIENGDLQIQTGMFKSLLNRILFASDIPFHGEPAIGLQIMGVLETRNLDFKNLLILSLNEGQLPKSGADASFVPYNLRKAFGMTTVDNRNAMYAYHFYRLIQRAEGITLSYNTSSDGLNRKEWSRFLLQLLVDGTHDISREYLEAGQFLLSRKEIRIEKTPEILSALKAGYDIRKHPKARFSPSALNTYLDCRMKFYYNYVARLKIPDEVSTEIDSATFGTIFHYSAELIYKDLTARDKFIRKEDLEKLWHNKAKIQSYVDAAFRKLFFRISPEEKLEYNGIQLINSKVIASYLSQLLRNDLQHAPFELIAMEQEVEEILTLETVNGIKIKTGGIIDRIDSKDGILRIVDYKTGGSPQTPVNIEQLFTPAEDRPNYIFQTFLYAAIMSRKQKLKVAPALLYIHRAASEAYSPVIEMGEPRKPKIPVEDFSLYEDEFRERLLSLLEEIYNPQEPFTQTPHTVKCQYCNFKGICGK</sequence>
<keyword evidence="2" id="KW-0067">ATP-binding</keyword>
<dbReference type="SUPFAM" id="SSF52540">
    <property type="entry name" value="P-loop containing nucleoside triphosphate hydrolases"/>
    <property type="match status" value="1"/>
</dbReference>
<dbReference type="InterPro" id="IPR027417">
    <property type="entry name" value="P-loop_NTPase"/>
</dbReference>
<dbReference type="GO" id="GO:0003678">
    <property type="term" value="F:DNA helicase activity"/>
    <property type="evidence" value="ECO:0007669"/>
    <property type="project" value="UniProtKB-EC"/>
</dbReference>
<dbReference type="SUPFAM" id="SSF52980">
    <property type="entry name" value="Restriction endonuclease-like"/>
    <property type="match status" value="1"/>
</dbReference>
<dbReference type="InterPro" id="IPR011604">
    <property type="entry name" value="PDDEXK-like_dom_sf"/>
</dbReference>
<organism evidence="2">
    <name type="scientific">termite gut metagenome</name>
    <dbReference type="NCBI Taxonomy" id="433724"/>
    <lineage>
        <taxon>unclassified sequences</taxon>
        <taxon>metagenomes</taxon>
        <taxon>organismal metagenomes</taxon>
    </lineage>
</organism>
<keyword evidence="2" id="KW-0547">Nucleotide-binding</keyword>
<dbReference type="EMBL" id="SNRY01000322">
    <property type="protein sequence ID" value="KAA6342497.1"/>
    <property type="molecule type" value="Genomic_DNA"/>
</dbReference>
<keyword evidence="2" id="KW-0347">Helicase</keyword>